<dbReference type="Proteomes" id="UP001249020">
    <property type="component" value="Unassembled WGS sequence"/>
</dbReference>
<comment type="caution">
    <text evidence="6">The sequence shown here is derived from an EMBL/GenBank/DDBJ whole genome shotgun (WGS) entry which is preliminary data.</text>
</comment>
<evidence type="ECO:0000256" key="4">
    <source>
        <dbReference type="ARBA" id="ARBA00023136"/>
    </source>
</evidence>
<keyword evidence="1" id="KW-1003">Cell membrane</keyword>
<keyword evidence="4 5" id="KW-0472">Membrane</keyword>
<feature type="transmembrane region" description="Helical" evidence="5">
    <location>
        <begin position="57"/>
        <end position="75"/>
    </location>
</feature>
<accession>A0AAW8R2G1</accession>
<evidence type="ECO:0000256" key="5">
    <source>
        <dbReference type="SAM" id="Phobius"/>
    </source>
</evidence>
<sequence>MSIDAFLVSLSLSASKSNRKTAQLALIAAGYFGVFHAAMPYIGNWGGLHLFGWLEQTAKYIAFVLLVLVAVKMLYEALSDTASNIPKTISHTTMLVLSFATSVDAIAIGFSLPHLTLQPYIACLVIGLSAGLLSASGVYLGKLVNISVGKGSSKYMNSIGALLLLLIAIKLVISS</sequence>
<name>A0AAW8R2G1_9ALTE</name>
<dbReference type="InterPro" id="IPR003810">
    <property type="entry name" value="Mntp/YtaF"/>
</dbReference>
<feature type="transmembrane region" description="Helical" evidence="5">
    <location>
        <begin position="95"/>
        <end position="113"/>
    </location>
</feature>
<evidence type="ECO:0000256" key="1">
    <source>
        <dbReference type="ARBA" id="ARBA00022475"/>
    </source>
</evidence>
<dbReference type="RefSeq" id="WP_311362222.1">
    <property type="nucleotide sequence ID" value="NZ_JAVRIE010000005.1"/>
</dbReference>
<dbReference type="EMBL" id="JAVRIE010000005">
    <property type="protein sequence ID" value="MDT0583452.1"/>
    <property type="molecule type" value="Genomic_DNA"/>
</dbReference>
<keyword evidence="7" id="KW-1185">Reference proteome</keyword>
<evidence type="ECO:0000256" key="3">
    <source>
        <dbReference type="ARBA" id="ARBA00022989"/>
    </source>
</evidence>
<feature type="transmembrane region" description="Helical" evidence="5">
    <location>
        <begin position="21"/>
        <end position="42"/>
    </location>
</feature>
<reference evidence="6 7" key="1">
    <citation type="submission" date="2023-09" db="EMBL/GenBank/DDBJ databases">
        <authorList>
            <person name="Rey-Velasco X."/>
        </authorList>
    </citation>
    <scope>NUCLEOTIDE SEQUENCE [LARGE SCALE GENOMIC DNA]</scope>
    <source>
        <strain evidence="6 7">W409</strain>
    </source>
</reference>
<gene>
    <name evidence="6" type="ORF">RM544_12965</name>
</gene>
<keyword evidence="2 5" id="KW-0812">Transmembrane</keyword>
<keyword evidence="3 5" id="KW-1133">Transmembrane helix</keyword>
<protein>
    <submittedName>
        <fullName evidence="6">Manganese efflux pump</fullName>
    </submittedName>
</protein>
<evidence type="ECO:0000313" key="6">
    <source>
        <dbReference type="EMBL" id="MDT0583452.1"/>
    </source>
</evidence>
<feature type="transmembrane region" description="Helical" evidence="5">
    <location>
        <begin position="155"/>
        <end position="173"/>
    </location>
</feature>
<dbReference type="PANTHER" id="PTHR35529">
    <property type="entry name" value="MANGANESE EFFLUX PUMP MNTP-RELATED"/>
    <property type="match status" value="1"/>
</dbReference>
<feature type="transmembrane region" description="Helical" evidence="5">
    <location>
        <begin position="119"/>
        <end position="143"/>
    </location>
</feature>
<evidence type="ECO:0000256" key="2">
    <source>
        <dbReference type="ARBA" id="ARBA00022692"/>
    </source>
</evidence>
<evidence type="ECO:0000313" key="7">
    <source>
        <dbReference type="Proteomes" id="UP001249020"/>
    </source>
</evidence>
<organism evidence="6 7">
    <name type="scientific">Brumicola blandensis</name>
    <dbReference type="NCBI Taxonomy" id="3075611"/>
    <lineage>
        <taxon>Bacteria</taxon>
        <taxon>Pseudomonadati</taxon>
        <taxon>Pseudomonadota</taxon>
        <taxon>Gammaproteobacteria</taxon>
        <taxon>Alteromonadales</taxon>
        <taxon>Alteromonadaceae</taxon>
        <taxon>Brumicola</taxon>
    </lineage>
</organism>
<dbReference type="Pfam" id="PF02659">
    <property type="entry name" value="Mntp"/>
    <property type="match status" value="1"/>
</dbReference>
<proteinExistence type="predicted"/>
<dbReference type="AlphaFoldDB" id="A0AAW8R2G1"/>
<dbReference type="PANTHER" id="PTHR35529:SF1">
    <property type="entry name" value="MANGANESE EFFLUX PUMP MNTP-RELATED"/>
    <property type="match status" value="1"/>
</dbReference>